<evidence type="ECO:0000256" key="3">
    <source>
        <dbReference type="HAMAP-Rule" id="MF_00849"/>
    </source>
</evidence>
<dbReference type="InterPro" id="IPR000795">
    <property type="entry name" value="T_Tr_GTP-bd_dom"/>
</dbReference>
<comment type="function">
    <text evidence="3">A 50S ribosomal subunit assembly protein with GTPase activity, required for 50S subunit assembly at low temperatures, may also play a role in translation. Binds GTP and analogs. Binds the 70S ribosome between the 30S and 50S subunits, in a similar position as ribosome-bound EF-G; it contacts a number of ribosomal proteins, both rRNAs and the A-site tRNA.</text>
</comment>
<comment type="subcellular location">
    <subcellularLocation>
        <location evidence="3">Cytoplasm</location>
    </subcellularLocation>
    <text evidence="3">Binds to ribosomes.</text>
</comment>
<feature type="domain" description="Tr-type G" evidence="4">
    <location>
        <begin position="2"/>
        <end position="200"/>
    </location>
</feature>
<dbReference type="SMART" id="SM00838">
    <property type="entry name" value="EFG_C"/>
    <property type="match status" value="1"/>
</dbReference>
<dbReference type="Pfam" id="PF03144">
    <property type="entry name" value="GTP_EFTU_D2"/>
    <property type="match status" value="1"/>
</dbReference>
<dbReference type="PRINTS" id="PR00315">
    <property type="entry name" value="ELONGATNFCT"/>
</dbReference>
<dbReference type="NCBIfam" id="TIGR01394">
    <property type="entry name" value="TypA_BipA"/>
    <property type="match status" value="1"/>
</dbReference>
<keyword evidence="3" id="KW-0963">Cytoplasm</keyword>
<dbReference type="GO" id="GO:0019843">
    <property type="term" value="F:rRNA binding"/>
    <property type="evidence" value="ECO:0007669"/>
    <property type="project" value="UniProtKB-KW"/>
</dbReference>
<evidence type="ECO:0000313" key="6">
    <source>
        <dbReference type="Proteomes" id="UP000075615"/>
    </source>
</evidence>
<dbReference type="CDD" id="cd03710">
    <property type="entry name" value="BipA_TypA_C"/>
    <property type="match status" value="1"/>
</dbReference>
<comment type="similarity">
    <text evidence="3">Belongs to the TRAFAC class translation factor GTPase superfamily. Classic translation factor GTPase family. BipA subfamily.</text>
</comment>
<dbReference type="PROSITE" id="PS51722">
    <property type="entry name" value="G_TR_2"/>
    <property type="match status" value="1"/>
</dbReference>
<dbReference type="Pfam" id="PF21018">
    <property type="entry name" value="BipA_C"/>
    <property type="match status" value="1"/>
</dbReference>
<dbReference type="NCBIfam" id="TIGR00231">
    <property type="entry name" value="small_GTP"/>
    <property type="match status" value="1"/>
</dbReference>
<dbReference type="FunFam" id="3.30.70.240:FF:000002">
    <property type="entry name" value="GTP-binding protein TypA"/>
    <property type="match status" value="1"/>
</dbReference>
<dbReference type="RefSeq" id="WP_068417966.1">
    <property type="nucleotide sequence ID" value="NZ_LRDB01000050.1"/>
</dbReference>
<dbReference type="InterPro" id="IPR035651">
    <property type="entry name" value="BipA_V"/>
</dbReference>
<keyword evidence="6" id="KW-1185">Reference proteome</keyword>
<dbReference type="GO" id="GO:0005829">
    <property type="term" value="C:cytosol"/>
    <property type="evidence" value="ECO:0007669"/>
    <property type="project" value="TreeGrafter"/>
</dbReference>
<accession>A0A150X2T1</accession>
<dbReference type="SUPFAM" id="SSF54980">
    <property type="entry name" value="EF-G C-terminal domain-like"/>
    <property type="match status" value="2"/>
</dbReference>
<dbReference type="Gene3D" id="2.40.50.250">
    <property type="entry name" value="bipa protein"/>
    <property type="match status" value="1"/>
</dbReference>
<dbReference type="FunFam" id="2.40.30.10:FF:000016">
    <property type="entry name" value="GTP-binding protein TypA"/>
    <property type="match status" value="1"/>
</dbReference>
<dbReference type="InterPro" id="IPR000640">
    <property type="entry name" value="EFG_V-like"/>
</dbReference>
<comment type="catalytic activity">
    <reaction evidence="2 3">
        <text>GTP + H2O = GDP + phosphate + H(+)</text>
        <dbReference type="Rhea" id="RHEA:19669"/>
        <dbReference type="ChEBI" id="CHEBI:15377"/>
        <dbReference type="ChEBI" id="CHEBI:15378"/>
        <dbReference type="ChEBI" id="CHEBI:37565"/>
        <dbReference type="ChEBI" id="CHEBI:43474"/>
        <dbReference type="ChEBI" id="CHEBI:58189"/>
    </reaction>
</comment>
<keyword evidence="3" id="KW-0547">Nucleotide-binding</keyword>
<dbReference type="GO" id="GO:0010467">
    <property type="term" value="P:gene expression"/>
    <property type="evidence" value="ECO:0007669"/>
    <property type="project" value="UniProtKB-ARBA"/>
</dbReference>
<dbReference type="SUPFAM" id="SSF50447">
    <property type="entry name" value="Translation proteins"/>
    <property type="match status" value="1"/>
</dbReference>
<dbReference type="InterPro" id="IPR042116">
    <property type="entry name" value="TypA/BipA_C"/>
</dbReference>
<organism evidence="5 6">
    <name type="scientific">Roseivirga echinicomitans</name>
    <dbReference type="NCBI Taxonomy" id="296218"/>
    <lineage>
        <taxon>Bacteria</taxon>
        <taxon>Pseudomonadati</taxon>
        <taxon>Bacteroidota</taxon>
        <taxon>Cytophagia</taxon>
        <taxon>Cytophagales</taxon>
        <taxon>Roseivirgaceae</taxon>
        <taxon>Roseivirga</taxon>
    </lineage>
</organism>
<comment type="caution">
    <text evidence="5">The sequence shown here is derived from an EMBL/GenBank/DDBJ whole genome shotgun (WGS) entry which is preliminary data.</text>
</comment>
<dbReference type="CDD" id="cd16263">
    <property type="entry name" value="BipA_III"/>
    <property type="match status" value="1"/>
</dbReference>
<sequence length="600" mass="67349">MQSIRNIAIIAHVDHGKTTLVDKIIHASQIFRENQETGDLILDNNDLERERGITILSKNVSVVYKGVKINIIDTPGHADFGGEVERVLRMADGVLLLVDAFEGAMPQTRFVLGKALDLGLTPIVVVNKVDKENCRPDEVHEQVFDLMFNLDATEEQLGFHTIYGSSKHGWMSTDWQKPTDNIFALLDKIVEVIPEAPSPEGIPQFQVTSLDYSSFVGRIAIGRVYQGKIEEGKTMGLTKADGTVKRVRIKELQVFEGLGRVKVTEVKAGDLCAVVGLEGFEIGDTLTDFDNPQPLKRLKIDEPTMNMLFTINNSPGFGTEGKFVTSRHLRERLYKEIEKNLALKIQETDSEDKFLVFGRGILHLSVLIETMRREGYELMVGQPQVIYKEIDGKKCEPIETLVVDVPDNVAGKVIELATQRKGELKIMEPKGDQQHLEFEIPSRGLIGLRNNVLTATAGEAVMNHRFKEYQPLKGEIKGRSVGSLISMENGPGTAYSIDKLQDRGIFFVAPGEELYTGQVIGEHSRENDIVVNIQKGKKLTNMRASGSDDNSKIVPPRRFSLEESMEYIQKDEYLEITPLSIRMRKIWLDESTRLRMAKKD</sequence>
<dbReference type="Gene3D" id="3.30.70.870">
    <property type="entry name" value="Elongation Factor G (Translational Gtpase), domain 3"/>
    <property type="match status" value="1"/>
</dbReference>
<dbReference type="PANTHER" id="PTHR42908:SF8">
    <property type="entry name" value="TR-TYPE G DOMAIN-CONTAINING PROTEIN"/>
    <property type="match status" value="1"/>
</dbReference>
<proteinExistence type="inferred from homology"/>
<evidence type="ECO:0000259" key="4">
    <source>
        <dbReference type="PROSITE" id="PS51722"/>
    </source>
</evidence>
<dbReference type="STRING" id="296218.AWN68_10075"/>
<evidence type="ECO:0000256" key="2">
    <source>
        <dbReference type="ARBA" id="ARBA00048548"/>
    </source>
</evidence>
<dbReference type="InterPro" id="IPR035647">
    <property type="entry name" value="EFG_III/V"/>
</dbReference>
<dbReference type="EMBL" id="LRDB01000050">
    <property type="protein sequence ID" value="KYG73028.1"/>
    <property type="molecule type" value="Genomic_DNA"/>
</dbReference>
<dbReference type="InterPro" id="IPR006298">
    <property type="entry name" value="BipA"/>
</dbReference>
<dbReference type="FunFam" id="3.40.50.300:FF:000055">
    <property type="entry name" value="GTP-binding protein TypA"/>
    <property type="match status" value="1"/>
</dbReference>
<dbReference type="InterPro" id="IPR009000">
    <property type="entry name" value="Transl_B-barrel_sf"/>
</dbReference>
<keyword evidence="3" id="KW-0694">RNA-binding</keyword>
<dbReference type="InterPro" id="IPR027417">
    <property type="entry name" value="P-loop_NTPase"/>
</dbReference>
<dbReference type="FunFam" id="3.30.70.870:FF:000003">
    <property type="entry name" value="GTP-binding protein TypA"/>
    <property type="match status" value="1"/>
</dbReference>
<dbReference type="OrthoDB" id="9801591at2"/>
<dbReference type="GO" id="GO:0003924">
    <property type="term" value="F:GTPase activity"/>
    <property type="evidence" value="ECO:0007669"/>
    <property type="project" value="UniProtKB-UniRule"/>
</dbReference>
<keyword evidence="3" id="KW-0820">tRNA-binding</keyword>
<dbReference type="Gene3D" id="3.30.70.240">
    <property type="match status" value="1"/>
</dbReference>
<dbReference type="Pfam" id="PF00679">
    <property type="entry name" value="EFG_C"/>
    <property type="match status" value="1"/>
</dbReference>
<dbReference type="Proteomes" id="UP000075615">
    <property type="component" value="Unassembled WGS sequence"/>
</dbReference>
<dbReference type="InterPro" id="IPR047043">
    <property type="entry name" value="BipA_III"/>
</dbReference>
<evidence type="ECO:0000313" key="5">
    <source>
        <dbReference type="EMBL" id="KYG73028.1"/>
    </source>
</evidence>
<dbReference type="GO" id="GO:1990904">
    <property type="term" value="C:ribonucleoprotein complex"/>
    <property type="evidence" value="ECO:0007669"/>
    <property type="project" value="TreeGrafter"/>
</dbReference>
<dbReference type="PROSITE" id="PS00301">
    <property type="entry name" value="G_TR_1"/>
    <property type="match status" value="1"/>
</dbReference>
<keyword evidence="3" id="KW-0699">rRNA-binding</keyword>
<dbReference type="CDD" id="cd03691">
    <property type="entry name" value="BipA_TypA_II"/>
    <property type="match status" value="1"/>
</dbReference>
<dbReference type="HAMAP" id="MF_00849">
    <property type="entry name" value="BipA"/>
    <property type="match status" value="1"/>
</dbReference>
<feature type="binding site" evidence="3">
    <location>
        <begin position="14"/>
        <end position="19"/>
    </location>
    <ligand>
        <name>GTP</name>
        <dbReference type="ChEBI" id="CHEBI:37565"/>
    </ligand>
</feature>
<dbReference type="InterPro" id="IPR005225">
    <property type="entry name" value="Small_GTP-bd"/>
</dbReference>
<dbReference type="PANTHER" id="PTHR42908">
    <property type="entry name" value="TRANSLATION ELONGATION FACTOR-RELATED"/>
    <property type="match status" value="1"/>
</dbReference>
<dbReference type="InterPro" id="IPR031157">
    <property type="entry name" value="G_TR_CS"/>
</dbReference>
<comment type="subunit">
    <text evidence="3">Monomer.</text>
</comment>
<dbReference type="GO" id="GO:0005525">
    <property type="term" value="F:GTP binding"/>
    <property type="evidence" value="ECO:0007669"/>
    <property type="project" value="UniProtKB-UniRule"/>
</dbReference>
<dbReference type="Gene3D" id="3.40.50.300">
    <property type="entry name" value="P-loop containing nucleotide triphosphate hydrolases"/>
    <property type="match status" value="1"/>
</dbReference>
<evidence type="ECO:0000256" key="1">
    <source>
        <dbReference type="ARBA" id="ARBA00023134"/>
    </source>
</evidence>
<protein>
    <recommendedName>
        <fullName evidence="3">Large ribosomal subunit assembly factor BipA</fullName>
        <ecNumber evidence="3">3.6.5.-</ecNumber>
    </recommendedName>
    <alternativeName>
        <fullName evidence="3">GTP-binding protein BipA</fullName>
    </alternativeName>
</protein>
<keyword evidence="3" id="KW-0378">Hydrolase</keyword>
<dbReference type="SUPFAM" id="SSF52540">
    <property type="entry name" value="P-loop containing nucleoside triphosphate hydrolases"/>
    <property type="match status" value="1"/>
</dbReference>
<feature type="binding site" evidence="3">
    <location>
        <begin position="127"/>
        <end position="130"/>
    </location>
    <ligand>
        <name>GTP</name>
        <dbReference type="ChEBI" id="CHEBI:37565"/>
    </ligand>
</feature>
<dbReference type="GO" id="GO:0009409">
    <property type="term" value="P:response to cold"/>
    <property type="evidence" value="ECO:0007669"/>
    <property type="project" value="UniProtKB-ARBA"/>
</dbReference>
<dbReference type="InterPro" id="IPR004161">
    <property type="entry name" value="EFTu-like_2"/>
</dbReference>
<keyword evidence="1 3" id="KW-0342">GTP-binding</keyword>
<dbReference type="InterPro" id="IPR047042">
    <property type="entry name" value="BipA_II"/>
</dbReference>
<dbReference type="InterPro" id="IPR047041">
    <property type="entry name" value="BipA_GTP-bd_dom"/>
</dbReference>
<dbReference type="GO" id="GO:0000027">
    <property type="term" value="P:ribosomal large subunit assembly"/>
    <property type="evidence" value="ECO:0007669"/>
    <property type="project" value="UniProtKB-UniRule"/>
</dbReference>
<dbReference type="EC" id="3.6.5.-" evidence="3"/>
<gene>
    <name evidence="3" type="primary">bipA</name>
    <name evidence="5" type="ORF">AWN68_10075</name>
</gene>
<dbReference type="GO" id="GO:0000049">
    <property type="term" value="F:tRNA binding"/>
    <property type="evidence" value="ECO:0007669"/>
    <property type="project" value="UniProtKB-KW"/>
</dbReference>
<reference evidence="5 6" key="1">
    <citation type="submission" date="2016-01" db="EMBL/GenBank/DDBJ databases">
        <title>Genome sequencing of Roseivirga echinicomitans KMM 6058.</title>
        <authorList>
            <person name="Selvaratnam C."/>
            <person name="Thevarajoo S."/>
            <person name="Goh K.M."/>
            <person name="Ee R."/>
            <person name="Chan K.-G."/>
            <person name="Chong C.S."/>
        </authorList>
    </citation>
    <scope>NUCLEOTIDE SEQUENCE [LARGE SCALE GENOMIC DNA]</scope>
    <source>
        <strain evidence="5 6">KMM 6058</strain>
    </source>
</reference>
<dbReference type="InterPro" id="IPR048876">
    <property type="entry name" value="BipA_C"/>
</dbReference>
<dbReference type="AlphaFoldDB" id="A0A150X2T1"/>
<name>A0A150X2T1_9BACT</name>
<keyword evidence="3" id="KW-0690">Ribosome biogenesis</keyword>
<dbReference type="CDD" id="cd01891">
    <property type="entry name" value="TypA_BipA"/>
    <property type="match status" value="1"/>
</dbReference>
<dbReference type="Pfam" id="PF00009">
    <property type="entry name" value="GTP_EFTU"/>
    <property type="match status" value="1"/>
</dbReference>
<dbReference type="FunFam" id="2.40.50.250:FF:000001">
    <property type="entry name" value="GTP-binding protein TypA"/>
    <property type="match status" value="1"/>
</dbReference>
<dbReference type="Gene3D" id="2.40.30.10">
    <property type="entry name" value="Translation factors"/>
    <property type="match status" value="1"/>
</dbReference>
<dbReference type="GO" id="GO:0043022">
    <property type="term" value="F:ribosome binding"/>
    <property type="evidence" value="ECO:0007669"/>
    <property type="project" value="UniProtKB-UniRule"/>
</dbReference>